<comment type="caution">
    <text evidence="1">The sequence shown here is derived from an EMBL/GenBank/DDBJ whole genome shotgun (WGS) entry which is preliminary data.</text>
</comment>
<evidence type="ECO:0008006" key="3">
    <source>
        <dbReference type="Google" id="ProtNLM"/>
    </source>
</evidence>
<reference evidence="2" key="1">
    <citation type="journal article" date="2019" name="Int. J. Syst. Evol. Microbiol.">
        <title>The Global Catalogue of Microorganisms (GCM) 10K type strain sequencing project: providing services to taxonomists for standard genome sequencing and annotation.</title>
        <authorList>
            <consortium name="The Broad Institute Genomics Platform"/>
            <consortium name="The Broad Institute Genome Sequencing Center for Infectious Disease"/>
            <person name="Wu L."/>
            <person name="Ma J."/>
        </authorList>
    </citation>
    <scope>NUCLEOTIDE SEQUENCE [LARGE SCALE GENOMIC DNA]</scope>
    <source>
        <strain evidence="2">IBRC-M 10908</strain>
    </source>
</reference>
<dbReference type="EMBL" id="JBHSDK010000025">
    <property type="protein sequence ID" value="MFC4336922.1"/>
    <property type="molecule type" value="Genomic_DNA"/>
</dbReference>
<accession>A0ABV8U251</accession>
<dbReference type="Proteomes" id="UP001595823">
    <property type="component" value="Unassembled WGS sequence"/>
</dbReference>
<sequence length="374" mass="41499">MARRLHYTKGYLSQIENGKKPIPVGIKEQYLAVCIDLLDPIRRAETIGRADLQRRSFVVGAAFSSLLAALPLKDRERVQSIAAYTSDRKAGLREVEAVRAMTNQLVAMDETMGGGIGRETVAAFLSSDVAELLKGRFVSEDIRRQAYGAAAEVAYLAGWKAHDMGLDGLTQRYYLTAYELAKESGDPGHQAFTLRIQALQGCDVGESEFSPRLAEEAMKKVKGRIGVDTEDLFRVCVARCYAETGDRRKALEALRGTRALHPDSVSEIPRYAALWSPNKATLLNQTSRTFKAMGDTEMEVEMYRQVIDLWDHDTKSRPWALAVTDLGDALWRLGDEGEAAEQWAKAWPVLKGMRSKRAGKAMKRISDKVPDLAG</sequence>
<organism evidence="1 2">
    <name type="scientific">Salininema proteolyticum</name>
    <dbReference type="NCBI Taxonomy" id="1607685"/>
    <lineage>
        <taxon>Bacteria</taxon>
        <taxon>Bacillati</taxon>
        <taxon>Actinomycetota</taxon>
        <taxon>Actinomycetes</taxon>
        <taxon>Glycomycetales</taxon>
        <taxon>Glycomycetaceae</taxon>
        <taxon>Salininema</taxon>
    </lineage>
</organism>
<dbReference type="SUPFAM" id="SSF48452">
    <property type="entry name" value="TPR-like"/>
    <property type="match status" value="1"/>
</dbReference>
<dbReference type="RefSeq" id="WP_380623350.1">
    <property type="nucleotide sequence ID" value="NZ_JBHSDK010000025.1"/>
</dbReference>
<evidence type="ECO:0000313" key="1">
    <source>
        <dbReference type="EMBL" id="MFC4336922.1"/>
    </source>
</evidence>
<protein>
    <recommendedName>
        <fullName evidence="3">Tetratricopeptide repeat protein</fullName>
    </recommendedName>
</protein>
<gene>
    <name evidence="1" type="ORF">ACFPET_17100</name>
</gene>
<keyword evidence="2" id="KW-1185">Reference proteome</keyword>
<name>A0ABV8U251_9ACTN</name>
<dbReference type="Gene3D" id="1.25.40.10">
    <property type="entry name" value="Tetratricopeptide repeat domain"/>
    <property type="match status" value="1"/>
</dbReference>
<dbReference type="InterPro" id="IPR011990">
    <property type="entry name" value="TPR-like_helical_dom_sf"/>
</dbReference>
<proteinExistence type="predicted"/>
<evidence type="ECO:0000313" key="2">
    <source>
        <dbReference type="Proteomes" id="UP001595823"/>
    </source>
</evidence>